<evidence type="ECO:0000256" key="1">
    <source>
        <dbReference type="SAM" id="Phobius"/>
    </source>
</evidence>
<comment type="caution">
    <text evidence="2">The sequence shown here is derived from an EMBL/GenBank/DDBJ whole genome shotgun (WGS) entry which is preliminary data.</text>
</comment>
<sequence>MLRLRRDGMPLGTLVSFIKISSRSFIVDLKKPAFTLMVAVMIILTGVQTAGWSALITPRAIIVRTPLIGHEIDLSSALLREIQNNTALNDCFTSTSQPAFIVGQTESGYAVVKAFNRSTGGILPLTLSPLNSSTWFPGTKTLPATIKPEWDIPRGLISSYSLIQQGFAANVSCKLWDPAGATMPPISIQNTTVEAWNDTTVGGAIAPCRSNSIGFSSRPVLRVLLDYVSLKPPADHSFTQQISHCAAVTSV</sequence>
<dbReference type="EMBL" id="JARIHO010000024">
    <property type="protein sequence ID" value="KAJ7343009.1"/>
    <property type="molecule type" value="Genomic_DNA"/>
</dbReference>
<keyword evidence="3" id="KW-1185">Reference proteome</keyword>
<feature type="transmembrane region" description="Helical" evidence="1">
    <location>
        <begin position="33"/>
        <end position="55"/>
    </location>
</feature>
<proteinExistence type="predicted"/>
<keyword evidence="1" id="KW-0472">Membrane</keyword>
<name>A0AAD6ZWL8_9AGAR</name>
<dbReference type="Proteomes" id="UP001218218">
    <property type="component" value="Unassembled WGS sequence"/>
</dbReference>
<evidence type="ECO:0000313" key="2">
    <source>
        <dbReference type="EMBL" id="KAJ7343009.1"/>
    </source>
</evidence>
<evidence type="ECO:0000313" key="3">
    <source>
        <dbReference type="Proteomes" id="UP001218218"/>
    </source>
</evidence>
<reference evidence="2" key="1">
    <citation type="submission" date="2023-03" db="EMBL/GenBank/DDBJ databases">
        <title>Massive genome expansion in bonnet fungi (Mycena s.s.) driven by repeated elements and novel gene families across ecological guilds.</title>
        <authorList>
            <consortium name="Lawrence Berkeley National Laboratory"/>
            <person name="Harder C.B."/>
            <person name="Miyauchi S."/>
            <person name="Viragh M."/>
            <person name="Kuo A."/>
            <person name="Thoen E."/>
            <person name="Andreopoulos B."/>
            <person name="Lu D."/>
            <person name="Skrede I."/>
            <person name="Drula E."/>
            <person name="Henrissat B."/>
            <person name="Morin E."/>
            <person name="Kohler A."/>
            <person name="Barry K."/>
            <person name="LaButti K."/>
            <person name="Morin E."/>
            <person name="Salamov A."/>
            <person name="Lipzen A."/>
            <person name="Mereny Z."/>
            <person name="Hegedus B."/>
            <person name="Baldrian P."/>
            <person name="Stursova M."/>
            <person name="Weitz H."/>
            <person name="Taylor A."/>
            <person name="Grigoriev I.V."/>
            <person name="Nagy L.G."/>
            <person name="Martin F."/>
            <person name="Kauserud H."/>
        </authorList>
    </citation>
    <scope>NUCLEOTIDE SEQUENCE</scope>
    <source>
        <strain evidence="2">CBHHK002</strain>
    </source>
</reference>
<keyword evidence="1" id="KW-1133">Transmembrane helix</keyword>
<keyword evidence="1" id="KW-0812">Transmembrane</keyword>
<accession>A0AAD6ZWL8</accession>
<protein>
    <submittedName>
        <fullName evidence="2">Uncharacterized protein</fullName>
    </submittedName>
</protein>
<dbReference type="AlphaFoldDB" id="A0AAD6ZWL8"/>
<organism evidence="2 3">
    <name type="scientific">Mycena albidolilacea</name>
    <dbReference type="NCBI Taxonomy" id="1033008"/>
    <lineage>
        <taxon>Eukaryota</taxon>
        <taxon>Fungi</taxon>
        <taxon>Dikarya</taxon>
        <taxon>Basidiomycota</taxon>
        <taxon>Agaricomycotina</taxon>
        <taxon>Agaricomycetes</taxon>
        <taxon>Agaricomycetidae</taxon>
        <taxon>Agaricales</taxon>
        <taxon>Marasmiineae</taxon>
        <taxon>Mycenaceae</taxon>
        <taxon>Mycena</taxon>
    </lineage>
</organism>
<gene>
    <name evidence="2" type="ORF">DFH08DRAFT_963025</name>
</gene>